<sequence>MYQKAAKQWVASGIYEGHHIVVENQTQGTAVSAWRDRALSVSDSGTA</sequence>
<gene>
    <name evidence="1" type="ORF">OHAE_2058</name>
</gene>
<dbReference type="Proteomes" id="UP000246073">
    <property type="component" value="Unassembled WGS sequence"/>
</dbReference>
<organism evidence="1 2">
    <name type="scientific">Ochrobactrum soli</name>
    <dbReference type="NCBI Taxonomy" id="2448455"/>
    <lineage>
        <taxon>Bacteria</taxon>
        <taxon>Pseudomonadati</taxon>
        <taxon>Pseudomonadota</taxon>
        <taxon>Alphaproteobacteria</taxon>
        <taxon>Hyphomicrobiales</taxon>
        <taxon>Brucellaceae</taxon>
        <taxon>Brucella/Ochrobactrum group</taxon>
        <taxon>Ochrobactrum</taxon>
    </lineage>
</organism>
<dbReference type="AlphaFoldDB" id="A0A2P9HQ19"/>
<name>A0A2P9HQ19_9HYPH</name>
<proteinExistence type="predicted"/>
<dbReference type="EMBL" id="OOFM01000005">
    <property type="protein sequence ID" value="SPL66191.1"/>
    <property type="molecule type" value="Genomic_DNA"/>
</dbReference>
<evidence type="ECO:0000313" key="1">
    <source>
        <dbReference type="EMBL" id="SPL66191.1"/>
    </source>
</evidence>
<accession>A0A2P9HQ19</accession>
<reference evidence="2" key="1">
    <citation type="submission" date="2017-12" db="EMBL/GenBank/DDBJ databases">
        <authorList>
            <person name="Diaz M."/>
        </authorList>
    </citation>
    <scope>NUCLEOTIDE SEQUENCE [LARGE SCALE GENOMIC DNA]</scope>
    <source>
        <strain evidence="2">FI11154</strain>
    </source>
</reference>
<protein>
    <submittedName>
        <fullName evidence="1">Uncharacterized protein</fullName>
    </submittedName>
</protein>
<evidence type="ECO:0000313" key="2">
    <source>
        <dbReference type="Proteomes" id="UP000246073"/>
    </source>
</evidence>